<name>A0A0P1E5P4_9RHOB</name>
<evidence type="ECO:0000313" key="2">
    <source>
        <dbReference type="EMBL" id="CUH42734.1"/>
    </source>
</evidence>
<evidence type="ECO:0000313" key="3">
    <source>
        <dbReference type="Proteomes" id="UP000050786"/>
    </source>
</evidence>
<dbReference type="RefSeq" id="WP_058272806.1">
    <property type="nucleotide sequence ID" value="NZ_CYPS01000026.1"/>
</dbReference>
<feature type="transmembrane region" description="Helical" evidence="1">
    <location>
        <begin position="12"/>
        <end position="31"/>
    </location>
</feature>
<keyword evidence="1" id="KW-0812">Transmembrane</keyword>
<evidence type="ECO:0000256" key="1">
    <source>
        <dbReference type="SAM" id="Phobius"/>
    </source>
</evidence>
<dbReference type="Proteomes" id="UP000050786">
    <property type="component" value="Unassembled WGS sequence"/>
</dbReference>
<feature type="transmembrane region" description="Helical" evidence="1">
    <location>
        <begin position="37"/>
        <end position="59"/>
    </location>
</feature>
<dbReference type="AlphaFoldDB" id="A0A0P1E5P4"/>
<organism evidence="2 3">
    <name type="scientific">Ruegeria atlantica</name>
    <dbReference type="NCBI Taxonomy" id="81569"/>
    <lineage>
        <taxon>Bacteria</taxon>
        <taxon>Pseudomonadati</taxon>
        <taxon>Pseudomonadota</taxon>
        <taxon>Alphaproteobacteria</taxon>
        <taxon>Rhodobacterales</taxon>
        <taxon>Roseobacteraceae</taxon>
        <taxon>Ruegeria</taxon>
    </lineage>
</organism>
<dbReference type="EMBL" id="CYPS01000026">
    <property type="protein sequence ID" value="CUH42734.1"/>
    <property type="molecule type" value="Genomic_DNA"/>
</dbReference>
<accession>A0A0P1E5P4</accession>
<keyword evidence="1" id="KW-0472">Membrane</keyword>
<keyword evidence="3" id="KW-1185">Reference proteome</keyword>
<protein>
    <submittedName>
        <fullName evidence="2">Uncharacterized protein</fullName>
    </submittedName>
</protein>
<gene>
    <name evidence="2" type="ORF">RUM4293_01623</name>
</gene>
<keyword evidence="1" id="KW-1133">Transmembrane helix</keyword>
<proteinExistence type="predicted"/>
<feature type="transmembrane region" description="Helical" evidence="1">
    <location>
        <begin position="71"/>
        <end position="94"/>
    </location>
</feature>
<reference evidence="3" key="1">
    <citation type="submission" date="2015-09" db="EMBL/GenBank/DDBJ databases">
        <authorList>
            <person name="Rodrigo-Torres L."/>
            <person name="Arahal D.R."/>
        </authorList>
    </citation>
    <scope>NUCLEOTIDE SEQUENCE [LARGE SCALE GENOMIC DNA]</scope>
    <source>
        <strain evidence="3">CECT 4293</strain>
    </source>
</reference>
<sequence>MNEPAKMTERSAAIARNTILALSVGSLIAVFQPVSHLLFQIGCATAFVAAIAFNMMPFLNAGNTWRSLRQPAIAILIILAVLIGFAILSAWGYVLYLQSK</sequence>